<keyword evidence="2" id="KW-1185">Reference proteome</keyword>
<comment type="caution">
    <text evidence="1">The sequence shown here is derived from an EMBL/GenBank/DDBJ whole genome shotgun (WGS) entry which is preliminary data.</text>
</comment>
<dbReference type="PANTHER" id="PTHR36849:SF1">
    <property type="entry name" value="CYTOPLASMIC PROTEIN"/>
    <property type="match status" value="1"/>
</dbReference>
<dbReference type="EMBL" id="QBKR01000001">
    <property type="protein sequence ID" value="PTX64919.1"/>
    <property type="molecule type" value="Genomic_DNA"/>
</dbReference>
<dbReference type="Pfam" id="PF22752">
    <property type="entry name" value="DUF488-N3i"/>
    <property type="match status" value="1"/>
</dbReference>
<name>A0A2T6C9C5_9BACL</name>
<dbReference type="InterPro" id="IPR052552">
    <property type="entry name" value="YeaO-like"/>
</dbReference>
<accession>A0A2T6C9C5</accession>
<gene>
    <name evidence="1" type="ORF">C8P63_101139</name>
</gene>
<organism evidence="1 2">
    <name type="scientific">Melghirimyces profundicolus</name>
    <dbReference type="NCBI Taxonomy" id="1242148"/>
    <lineage>
        <taxon>Bacteria</taxon>
        <taxon>Bacillati</taxon>
        <taxon>Bacillota</taxon>
        <taxon>Bacilli</taxon>
        <taxon>Bacillales</taxon>
        <taxon>Thermoactinomycetaceae</taxon>
        <taxon>Melghirimyces</taxon>
    </lineage>
</organism>
<proteinExistence type="predicted"/>
<evidence type="ECO:0000313" key="2">
    <source>
        <dbReference type="Proteomes" id="UP000244240"/>
    </source>
</evidence>
<protein>
    <submittedName>
        <fullName evidence="1">Uncharacterized protein YeaO (DUF488 family)</fullName>
    </submittedName>
</protein>
<reference evidence="1 2" key="1">
    <citation type="submission" date="2018-04" db="EMBL/GenBank/DDBJ databases">
        <title>Genomic Encyclopedia of Archaeal and Bacterial Type Strains, Phase II (KMG-II): from individual species to whole genera.</title>
        <authorList>
            <person name="Goeker M."/>
        </authorList>
    </citation>
    <scope>NUCLEOTIDE SEQUENCE [LARGE SCALE GENOMIC DNA]</scope>
    <source>
        <strain evidence="1 2">DSM 45787</strain>
    </source>
</reference>
<dbReference type="AlphaFoldDB" id="A0A2T6C9C5"/>
<dbReference type="PANTHER" id="PTHR36849">
    <property type="entry name" value="CYTOPLASMIC PROTEIN-RELATED"/>
    <property type="match status" value="1"/>
</dbReference>
<dbReference type="Proteomes" id="UP000244240">
    <property type="component" value="Unassembled WGS sequence"/>
</dbReference>
<evidence type="ECO:0000313" key="1">
    <source>
        <dbReference type="EMBL" id="PTX64919.1"/>
    </source>
</evidence>
<sequence>MTGIKPIPEGVSRMEFRIKRVYEEPEVADGTRVLVDRLWPRGLSKEKARVDLWPKELAPSDELRKRFHEDGDFNTFEKDYRAGIDPEDLDRLLNRLEGERVTLLFASKDEKENNAQVLKKMLMEKSGQQNR</sequence>